<accession>A0A0N4V750</accession>
<feature type="transmembrane region" description="Helical" evidence="1">
    <location>
        <begin position="12"/>
        <end position="35"/>
    </location>
</feature>
<keyword evidence="3" id="KW-1185">Reference proteome</keyword>
<keyword evidence="1" id="KW-1133">Transmembrane helix</keyword>
<evidence type="ECO:0000313" key="4">
    <source>
        <dbReference type="WBParaSite" id="EVEC_0000610601-mRNA-1"/>
    </source>
</evidence>
<dbReference type="Proteomes" id="UP000274131">
    <property type="component" value="Unassembled WGS sequence"/>
</dbReference>
<dbReference type="EMBL" id="UXUI01008244">
    <property type="protein sequence ID" value="VDD90966.1"/>
    <property type="molecule type" value="Genomic_DNA"/>
</dbReference>
<evidence type="ECO:0000313" key="2">
    <source>
        <dbReference type="EMBL" id="VDD90966.1"/>
    </source>
</evidence>
<protein>
    <submittedName>
        <fullName evidence="2 4">Uncharacterized protein</fullName>
    </submittedName>
</protein>
<feature type="transmembrane region" description="Helical" evidence="1">
    <location>
        <begin position="47"/>
        <end position="68"/>
    </location>
</feature>
<keyword evidence="1" id="KW-0472">Membrane</keyword>
<evidence type="ECO:0000256" key="1">
    <source>
        <dbReference type="SAM" id="Phobius"/>
    </source>
</evidence>
<name>A0A0N4V750_ENTVE</name>
<keyword evidence="1" id="KW-0812">Transmembrane</keyword>
<reference evidence="2 3" key="2">
    <citation type="submission" date="2018-10" db="EMBL/GenBank/DDBJ databases">
        <authorList>
            <consortium name="Pathogen Informatics"/>
        </authorList>
    </citation>
    <scope>NUCLEOTIDE SEQUENCE [LARGE SCALE GENOMIC DNA]</scope>
</reference>
<sequence length="91" mass="10798">MGYMYNFHVSRVFIVCLGFLYKKIFFLFGFGIGLFKFYRGFSLNVSLCCFFFDVFLELFTDVLLIFYYGTDLNFEVHSSKVFCDKLSFSLL</sequence>
<proteinExistence type="predicted"/>
<reference evidence="4" key="1">
    <citation type="submission" date="2017-02" db="UniProtKB">
        <authorList>
            <consortium name="WormBaseParasite"/>
        </authorList>
    </citation>
    <scope>IDENTIFICATION</scope>
</reference>
<organism evidence="4">
    <name type="scientific">Enterobius vermicularis</name>
    <name type="common">Human pinworm</name>
    <dbReference type="NCBI Taxonomy" id="51028"/>
    <lineage>
        <taxon>Eukaryota</taxon>
        <taxon>Metazoa</taxon>
        <taxon>Ecdysozoa</taxon>
        <taxon>Nematoda</taxon>
        <taxon>Chromadorea</taxon>
        <taxon>Rhabditida</taxon>
        <taxon>Spirurina</taxon>
        <taxon>Oxyuridomorpha</taxon>
        <taxon>Oxyuroidea</taxon>
        <taxon>Oxyuridae</taxon>
        <taxon>Enterobius</taxon>
    </lineage>
</organism>
<dbReference type="AlphaFoldDB" id="A0A0N4V750"/>
<gene>
    <name evidence="2" type="ORF">EVEC_LOCUS5717</name>
</gene>
<evidence type="ECO:0000313" key="3">
    <source>
        <dbReference type="Proteomes" id="UP000274131"/>
    </source>
</evidence>
<dbReference type="WBParaSite" id="EVEC_0000610601-mRNA-1">
    <property type="protein sequence ID" value="EVEC_0000610601-mRNA-1"/>
    <property type="gene ID" value="EVEC_0000610601"/>
</dbReference>